<organism evidence="5 6">
    <name type="scientific">Pyruvatibacter mobilis</name>
    <dbReference type="NCBI Taxonomy" id="1712261"/>
    <lineage>
        <taxon>Bacteria</taxon>
        <taxon>Pseudomonadati</taxon>
        <taxon>Pseudomonadota</taxon>
        <taxon>Alphaproteobacteria</taxon>
        <taxon>Hyphomicrobiales</taxon>
        <taxon>Parvibaculaceae</taxon>
        <taxon>Pyruvatibacter</taxon>
    </lineage>
</organism>
<keyword evidence="3" id="KW-0963">Cytoplasm</keyword>
<proteinExistence type="inferred from homology"/>
<dbReference type="GO" id="GO:0004340">
    <property type="term" value="F:glucokinase activity"/>
    <property type="evidence" value="ECO:0007669"/>
    <property type="project" value="UniProtKB-UniRule"/>
</dbReference>
<dbReference type="Pfam" id="PF02685">
    <property type="entry name" value="Glucokinase"/>
    <property type="match status" value="1"/>
</dbReference>
<dbReference type="NCBIfam" id="TIGR00749">
    <property type="entry name" value="glk"/>
    <property type="match status" value="1"/>
</dbReference>
<dbReference type="Gene3D" id="3.40.367.20">
    <property type="match status" value="1"/>
</dbReference>
<accession>A0A845QA59</accession>
<dbReference type="Proteomes" id="UP000470384">
    <property type="component" value="Unassembled WGS sequence"/>
</dbReference>
<dbReference type="GeneID" id="300655895"/>
<dbReference type="AlphaFoldDB" id="A0A845QA59"/>
<evidence type="ECO:0000313" key="6">
    <source>
        <dbReference type="Proteomes" id="UP000470384"/>
    </source>
</evidence>
<protein>
    <recommendedName>
        <fullName evidence="3">Glucokinase</fullName>
        <ecNumber evidence="3">2.7.1.2</ecNumber>
    </recommendedName>
    <alternativeName>
        <fullName evidence="3">Glucose kinase</fullName>
    </alternativeName>
</protein>
<dbReference type="InterPro" id="IPR043129">
    <property type="entry name" value="ATPase_NBD"/>
</dbReference>
<keyword evidence="6" id="KW-1185">Reference proteome</keyword>
<dbReference type="PANTHER" id="PTHR47690:SF1">
    <property type="entry name" value="GLUCOKINASE"/>
    <property type="match status" value="1"/>
</dbReference>
<keyword evidence="3" id="KW-0324">Glycolysis</keyword>
<evidence type="ECO:0000256" key="1">
    <source>
        <dbReference type="ARBA" id="ARBA00022679"/>
    </source>
</evidence>
<feature type="binding site" evidence="3">
    <location>
        <begin position="12"/>
        <end position="17"/>
    </location>
    <ligand>
        <name>ATP</name>
        <dbReference type="ChEBI" id="CHEBI:30616"/>
    </ligand>
</feature>
<keyword evidence="3" id="KW-0067">ATP-binding</keyword>
<dbReference type="EC" id="2.7.1.2" evidence="3"/>
<dbReference type="Gene3D" id="3.30.420.40">
    <property type="match status" value="1"/>
</dbReference>
<evidence type="ECO:0000313" key="5">
    <source>
        <dbReference type="EMBL" id="NBG94981.1"/>
    </source>
</evidence>
<dbReference type="RefSeq" id="WP_160587021.1">
    <property type="nucleotide sequence ID" value="NZ_BMHN01000001.1"/>
</dbReference>
<keyword evidence="1 3" id="KW-0808">Transferase</keyword>
<evidence type="ECO:0000256" key="3">
    <source>
        <dbReference type="HAMAP-Rule" id="MF_00524"/>
    </source>
</evidence>
<evidence type="ECO:0000256" key="4">
    <source>
        <dbReference type="RuleBase" id="RU004046"/>
    </source>
</evidence>
<evidence type="ECO:0000256" key="2">
    <source>
        <dbReference type="ARBA" id="ARBA00022777"/>
    </source>
</evidence>
<sequence length="327" mass="33707">MPTPHDLPVLVADIGGTHARFALTQPGASRPDEPMVLMTALYPTLEAALETFLEQAGHPALGGAALCAAGPVQGAGDECHIAMTNLPWVVSARAVTAATGCPRISIVNDFTAAALSLPHLDADDLVQIGGATADDDAPRGILGPGTGLGVSGLIPDGRGGFVPLSGEGGHVSLAPGTEREISLLFQLMQTHGHVSAERVLCGPGMEELYGALGALDGSPEIGRPTAADIARMAADGSSPLAREVVEVFTGLLGSVAGDLALTLGARGGIYLAGGILPRWGDILNHRLLRYRFEAKGRFKPYLAEIPIYLITVRDIALIGLTALARRS</sequence>
<keyword evidence="3" id="KW-0547">Nucleotide-binding</keyword>
<dbReference type="InterPro" id="IPR003836">
    <property type="entry name" value="Glucokinase"/>
</dbReference>
<dbReference type="PANTHER" id="PTHR47690">
    <property type="entry name" value="GLUCOKINASE"/>
    <property type="match status" value="1"/>
</dbReference>
<name>A0A845QA59_9HYPH</name>
<comment type="catalytic activity">
    <reaction evidence="3">
        <text>D-glucose + ATP = D-glucose 6-phosphate + ADP + H(+)</text>
        <dbReference type="Rhea" id="RHEA:17825"/>
        <dbReference type="ChEBI" id="CHEBI:4167"/>
        <dbReference type="ChEBI" id="CHEBI:15378"/>
        <dbReference type="ChEBI" id="CHEBI:30616"/>
        <dbReference type="ChEBI" id="CHEBI:61548"/>
        <dbReference type="ChEBI" id="CHEBI:456216"/>
        <dbReference type="EC" id="2.7.1.2"/>
    </reaction>
</comment>
<comment type="subcellular location">
    <subcellularLocation>
        <location evidence="3">Cytoplasm</location>
    </subcellularLocation>
</comment>
<dbReference type="GO" id="GO:0005536">
    <property type="term" value="F:D-glucose binding"/>
    <property type="evidence" value="ECO:0007669"/>
    <property type="project" value="InterPro"/>
</dbReference>
<dbReference type="OrthoDB" id="9800595at2"/>
<gene>
    <name evidence="3 5" type="primary">glk</name>
    <name evidence="5" type="ORF">GTQ45_04475</name>
</gene>
<dbReference type="CDD" id="cd24008">
    <property type="entry name" value="ASKHA_NBD_GLK"/>
    <property type="match status" value="1"/>
</dbReference>
<comment type="similarity">
    <text evidence="3 4">Belongs to the bacterial glucokinase family.</text>
</comment>
<dbReference type="GO" id="GO:0005829">
    <property type="term" value="C:cytosol"/>
    <property type="evidence" value="ECO:0007669"/>
    <property type="project" value="TreeGrafter"/>
</dbReference>
<comment type="caution">
    <text evidence="5">The sequence shown here is derived from an EMBL/GenBank/DDBJ whole genome shotgun (WGS) entry which is preliminary data.</text>
</comment>
<keyword evidence="2 3" id="KW-0418">Kinase</keyword>
<dbReference type="EMBL" id="WXYQ01000004">
    <property type="protein sequence ID" value="NBG94981.1"/>
    <property type="molecule type" value="Genomic_DNA"/>
</dbReference>
<dbReference type="InterPro" id="IPR050201">
    <property type="entry name" value="Bacterial_glucokinase"/>
</dbReference>
<reference evidence="5 6" key="1">
    <citation type="journal article" date="2016" name="Int. J. Syst. Evol. Microbiol.">
        <title>Pyruvatibacter mobilis gen. nov., sp. nov., a marine bacterium from the culture broth of Picochlorum sp. 122.</title>
        <authorList>
            <person name="Wang G."/>
            <person name="Tang M."/>
            <person name="Wu H."/>
            <person name="Dai S."/>
            <person name="Li T."/>
            <person name="Chen C."/>
            <person name="He H."/>
            <person name="Fan J."/>
            <person name="Xiang W."/>
            <person name="Li X."/>
        </authorList>
    </citation>
    <scope>NUCLEOTIDE SEQUENCE [LARGE SCALE GENOMIC DNA]</scope>
    <source>
        <strain evidence="5 6">GYP-11</strain>
    </source>
</reference>
<dbReference type="HAMAP" id="MF_00524">
    <property type="entry name" value="Glucokinase"/>
    <property type="match status" value="1"/>
</dbReference>
<dbReference type="GO" id="GO:0006096">
    <property type="term" value="P:glycolytic process"/>
    <property type="evidence" value="ECO:0007669"/>
    <property type="project" value="UniProtKB-UniRule"/>
</dbReference>
<dbReference type="GO" id="GO:0005524">
    <property type="term" value="F:ATP binding"/>
    <property type="evidence" value="ECO:0007669"/>
    <property type="project" value="UniProtKB-UniRule"/>
</dbReference>
<dbReference type="SUPFAM" id="SSF53067">
    <property type="entry name" value="Actin-like ATPase domain"/>
    <property type="match status" value="1"/>
</dbReference>